<feature type="transmembrane region" description="Helical" evidence="19">
    <location>
        <begin position="105"/>
        <end position="128"/>
    </location>
</feature>
<keyword evidence="11 18" id="KW-0812">Transmembrane</keyword>
<evidence type="ECO:0000256" key="2">
    <source>
        <dbReference type="ARBA" id="ARBA00004651"/>
    </source>
</evidence>
<evidence type="ECO:0000256" key="12">
    <source>
        <dbReference type="ARBA" id="ARBA00022695"/>
    </source>
</evidence>
<feature type="transmembrane region" description="Helical" evidence="19">
    <location>
        <begin position="7"/>
        <end position="23"/>
    </location>
</feature>
<dbReference type="HOGENOM" id="CLU_037294_3_3_7"/>
<accession>W4LF99</accession>
<comment type="similarity">
    <text evidence="5 18">Belongs to the CDS family.</text>
</comment>
<dbReference type="InterPro" id="IPR000374">
    <property type="entry name" value="PC_trans"/>
</dbReference>
<keyword evidence="17" id="KW-1208">Phospholipid metabolism</keyword>
<evidence type="ECO:0000256" key="7">
    <source>
        <dbReference type="ARBA" id="ARBA00019373"/>
    </source>
</evidence>
<keyword evidence="13 19" id="KW-1133">Transmembrane helix</keyword>
<dbReference type="AlphaFoldDB" id="W4LF99"/>
<dbReference type="UniPathway" id="UPA00557">
    <property type="reaction ID" value="UER00614"/>
</dbReference>
<evidence type="ECO:0000256" key="13">
    <source>
        <dbReference type="ARBA" id="ARBA00022989"/>
    </source>
</evidence>
<keyword evidence="14" id="KW-0443">Lipid metabolism</keyword>
<evidence type="ECO:0000313" key="21">
    <source>
        <dbReference type="Proteomes" id="UP000019141"/>
    </source>
</evidence>
<comment type="caution">
    <text evidence="20">The sequence shown here is derived from an EMBL/GenBank/DDBJ whole genome shotgun (WGS) entry which is preliminary data.</text>
</comment>
<organism evidence="20 21">
    <name type="scientific">Entotheonella factor</name>
    <dbReference type="NCBI Taxonomy" id="1429438"/>
    <lineage>
        <taxon>Bacteria</taxon>
        <taxon>Pseudomonadati</taxon>
        <taxon>Nitrospinota/Tectimicrobiota group</taxon>
        <taxon>Candidatus Tectimicrobiota</taxon>
        <taxon>Candidatus Entotheonellia</taxon>
        <taxon>Candidatus Entotheonellales</taxon>
        <taxon>Candidatus Entotheonellaceae</taxon>
        <taxon>Candidatus Entotheonella</taxon>
    </lineage>
</organism>
<dbReference type="Pfam" id="PF01148">
    <property type="entry name" value="CTP_transf_1"/>
    <property type="match status" value="1"/>
</dbReference>
<keyword evidence="16" id="KW-0594">Phospholipid biosynthesis</keyword>
<comment type="subcellular location">
    <subcellularLocation>
        <location evidence="2">Cell membrane</location>
        <topology evidence="2">Multi-pass membrane protein</topology>
    </subcellularLocation>
</comment>
<dbReference type="PANTHER" id="PTHR46382">
    <property type="entry name" value="PHOSPHATIDATE CYTIDYLYLTRANSFERASE"/>
    <property type="match status" value="1"/>
</dbReference>
<keyword evidence="10 18" id="KW-0808">Transferase</keyword>
<evidence type="ECO:0000256" key="5">
    <source>
        <dbReference type="ARBA" id="ARBA00010185"/>
    </source>
</evidence>
<evidence type="ECO:0000256" key="6">
    <source>
        <dbReference type="ARBA" id="ARBA00012487"/>
    </source>
</evidence>
<evidence type="ECO:0000256" key="19">
    <source>
        <dbReference type="SAM" id="Phobius"/>
    </source>
</evidence>
<keyword evidence="15 19" id="KW-0472">Membrane</keyword>
<feature type="transmembrane region" description="Helical" evidence="19">
    <location>
        <begin position="29"/>
        <end position="48"/>
    </location>
</feature>
<feature type="transmembrane region" description="Helical" evidence="19">
    <location>
        <begin position="134"/>
        <end position="156"/>
    </location>
</feature>
<protein>
    <recommendedName>
        <fullName evidence="7 18">Phosphatidate cytidylyltransferase</fullName>
        <ecNumber evidence="6 18">2.7.7.41</ecNumber>
    </recommendedName>
</protein>
<evidence type="ECO:0000256" key="8">
    <source>
        <dbReference type="ARBA" id="ARBA00022475"/>
    </source>
</evidence>
<evidence type="ECO:0000256" key="16">
    <source>
        <dbReference type="ARBA" id="ARBA00023209"/>
    </source>
</evidence>
<reference evidence="20 21" key="1">
    <citation type="journal article" date="2014" name="Nature">
        <title>An environmental bacterial taxon with a large and distinct metabolic repertoire.</title>
        <authorList>
            <person name="Wilson M.C."/>
            <person name="Mori T."/>
            <person name="Ruckert C."/>
            <person name="Uria A.R."/>
            <person name="Helf M.J."/>
            <person name="Takada K."/>
            <person name="Gernert C."/>
            <person name="Steffens U.A."/>
            <person name="Heycke N."/>
            <person name="Schmitt S."/>
            <person name="Rinke C."/>
            <person name="Helfrich E.J."/>
            <person name="Brachmann A.O."/>
            <person name="Gurgui C."/>
            <person name="Wakimoto T."/>
            <person name="Kracht M."/>
            <person name="Crusemann M."/>
            <person name="Hentschel U."/>
            <person name="Abe I."/>
            <person name="Matsunaga S."/>
            <person name="Kalinowski J."/>
            <person name="Takeyama H."/>
            <person name="Piel J."/>
        </authorList>
    </citation>
    <scope>NUCLEOTIDE SEQUENCE [LARGE SCALE GENOMIC DNA]</scope>
    <source>
        <strain evidence="21">TSY1</strain>
    </source>
</reference>
<evidence type="ECO:0000256" key="17">
    <source>
        <dbReference type="ARBA" id="ARBA00023264"/>
    </source>
</evidence>
<name>W4LF99_ENTF1</name>
<dbReference type="PROSITE" id="PS01315">
    <property type="entry name" value="CDS"/>
    <property type="match status" value="1"/>
</dbReference>
<evidence type="ECO:0000256" key="14">
    <source>
        <dbReference type="ARBA" id="ARBA00023098"/>
    </source>
</evidence>
<dbReference type="GO" id="GO:0016024">
    <property type="term" value="P:CDP-diacylglycerol biosynthetic process"/>
    <property type="evidence" value="ECO:0007669"/>
    <property type="project" value="UniProtKB-UniPathway"/>
</dbReference>
<keyword evidence="8" id="KW-1003">Cell membrane</keyword>
<proteinExistence type="inferred from homology"/>
<keyword evidence="9" id="KW-0444">Lipid biosynthesis</keyword>
<evidence type="ECO:0000256" key="4">
    <source>
        <dbReference type="ARBA" id="ARBA00005189"/>
    </source>
</evidence>
<comment type="pathway">
    <text evidence="4">Lipid metabolism.</text>
</comment>
<keyword evidence="12 18" id="KW-0548">Nucleotidyltransferase</keyword>
<evidence type="ECO:0000256" key="9">
    <source>
        <dbReference type="ARBA" id="ARBA00022516"/>
    </source>
</evidence>
<feature type="transmembrane region" description="Helical" evidence="19">
    <location>
        <begin position="55"/>
        <end position="73"/>
    </location>
</feature>
<comment type="catalytic activity">
    <reaction evidence="1 18">
        <text>a 1,2-diacyl-sn-glycero-3-phosphate + CTP + H(+) = a CDP-1,2-diacyl-sn-glycerol + diphosphate</text>
        <dbReference type="Rhea" id="RHEA:16229"/>
        <dbReference type="ChEBI" id="CHEBI:15378"/>
        <dbReference type="ChEBI" id="CHEBI:33019"/>
        <dbReference type="ChEBI" id="CHEBI:37563"/>
        <dbReference type="ChEBI" id="CHEBI:58332"/>
        <dbReference type="ChEBI" id="CHEBI:58608"/>
        <dbReference type="EC" id="2.7.7.41"/>
    </reaction>
</comment>
<dbReference type="PATRIC" id="fig|1429438.4.peg.5384"/>
<gene>
    <name evidence="20" type="ORF">ETSY1_28260</name>
</gene>
<dbReference type="GO" id="GO:0005886">
    <property type="term" value="C:plasma membrane"/>
    <property type="evidence" value="ECO:0007669"/>
    <property type="project" value="UniProtKB-SubCell"/>
</dbReference>
<dbReference type="Proteomes" id="UP000019141">
    <property type="component" value="Unassembled WGS sequence"/>
</dbReference>
<evidence type="ECO:0000256" key="3">
    <source>
        <dbReference type="ARBA" id="ARBA00005119"/>
    </source>
</evidence>
<dbReference type="EC" id="2.7.7.41" evidence="6 18"/>
<sequence>MNHYRRILSAVIILPPVIFFLLFASHELFTVLVCGVACLSLHEYFRLLMMKQAPVGMWLSYTLTLALPGAAYLQGPELMAPVLTFGVILLIAAALWQADAETSPFLALMGSQFGVLFIGWGLSHVVILHGLEHGAMITLLFCAVLWSGDIAAMYVGRLLGRHRMAPSISPGKTWEGALGGLLGSLLVAAFGAQVLALPISVAQSLLFGFLLSCAAQIGDLAESLFKRYIGVKDSGSLIPGHGGLLDRLDSFFLAAPPAAYFFISLDALTLR</sequence>
<feature type="transmembrane region" description="Helical" evidence="19">
    <location>
        <begin position="177"/>
        <end position="199"/>
    </location>
</feature>
<evidence type="ECO:0000256" key="10">
    <source>
        <dbReference type="ARBA" id="ARBA00022679"/>
    </source>
</evidence>
<dbReference type="PANTHER" id="PTHR46382:SF1">
    <property type="entry name" value="PHOSPHATIDATE CYTIDYLYLTRANSFERASE"/>
    <property type="match status" value="1"/>
</dbReference>
<feature type="transmembrane region" description="Helical" evidence="19">
    <location>
        <begin position="79"/>
        <end position="98"/>
    </location>
</feature>
<dbReference type="EMBL" id="AZHW01000845">
    <property type="protein sequence ID" value="ETW96016.1"/>
    <property type="molecule type" value="Genomic_DNA"/>
</dbReference>
<evidence type="ECO:0000313" key="20">
    <source>
        <dbReference type="EMBL" id="ETW96016.1"/>
    </source>
</evidence>
<dbReference type="GO" id="GO:0004605">
    <property type="term" value="F:phosphatidate cytidylyltransferase activity"/>
    <property type="evidence" value="ECO:0007669"/>
    <property type="project" value="UniProtKB-EC"/>
</dbReference>
<comment type="pathway">
    <text evidence="3 18">Phospholipid metabolism; CDP-diacylglycerol biosynthesis; CDP-diacylglycerol from sn-glycerol 3-phosphate: step 3/3.</text>
</comment>
<evidence type="ECO:0000256" key="11">
    <source>
        <dbReference type="ARBA" id="ARBA00022692"/>
    </source>
</evidence>
<keyword evidence="21" id="KW-1185">Reference proteome</keyword>
<evidence type="ECO:0000256" key="1">
    <source>
        <dbReference type="ARBA" id="ARBA00001698"/>
    </source>
</evidence>
<evidence type="ECO:0000256" key="15">
    <source>
        <dbReference type="ARBA" id="ARBA00023136"/>
    </source>
</evidence>
<evidence type="ECO:0000256" key="18">
    <source>
        <dbReference type="RuleBase" id="RU003938"/>
    </source>
</evidence>